<evidence type="ECO:0000313" key="4">
    <source>
        <dbReference type="Proteomes" id="UP000604046"/>
    </source>
</evidence>
<dbReference type="Pfam" id="PF11019">
    <property type="entry name" value="DUF2608"/>
    <property type="match status" value="1"/>
</dbReference>
<dbReference type="AlphaFoldDB" id="A0A812QAK5"/>
<dbReference type="OrthoDB" id="10677939at2759"/>
<feature type="signal peptide" evidence="2">
    <location>
        <begin position="1"/>
        <end position="21"/>
    </location>
</feature>
<name>A0A812QAK5_9DINO</name>
<accession>A0A812QAK5</accession>
<gene>
    <name evidence="3" type="ORF">SNAT2548_LOCUS21088</name>
</gene>
<dbReference type="SUPFAM" id="SSF56784">
    <property type="entry name" value="HAD-like"/>
    <property type="match status" value="1"/>
</dbReference>
<reference evidence="3" key="1">
    <citation type="submission" date="2021-02" db="EMBL/GenBank/DDBJ databases">
        <authorList>
            <person name="Dougan E. K."/>
            <person name="Rhodes N."/>
            <person name="Thang M."/>
            <person name="Chan C."/>
        </authorList>
    </citation>
    <scope>NUCLEOTIDE SEQUENCE</scope>
</reference>
<dbReference type="InterPro" id="IPR022565">
    <property type="entry name" value="DUF2608"/>
</dbReference>
<dbReference type="InterPro" id="IPR036412">
    <property type="entry name" value="HAD-like_sf"/>
</dbReference>
<organism evidence="3 4">
    <name type="scientific">Symbiodinium natans</name>
    <dbReference type="NCBI Taxonomy" id="878477"/>
    <lineage>
        <taxon>Eukaryota</taxon>
        <taxon>Sar</taxon>
        <taxon>Alveolata</taxon>
        <taxon>Dinophyceae</taxon>
        <taxon>Suessiales</taxon>
        <taxon>Symbiodiniaceae</taxon>
        <taxon>Symbiodinium</taxon>
    </lineage>
</organism>
<evidence type="ECO:0000313" key="3">
    <source>
        <dbReference type="EMBL" id="CAE7386706.1"/>
    </source>
</evidence>
<proteinExistence type="predicted"/>
<dbReference type="Proteomes" id="UP000604046">
    <property type="component" value="Unassembled WGS sequence"/>
</dbReference>
<sequence length="267" mass="29698">MMCAMSAALVLAGVSLAPALASPCGVTLEVAANIMALEAALLEATVIFFDLDETLVMPRTTFIYGLPRTDMFLKQMNPCFSKAFEELDLGRKMEEEYYHAPLALVHSKLPSTIKALHSRGASVYGLTSRSAEDRNYSWHNQIVLDFLFQNGIVFSKSLTSDTGVFFAGDEKIQHGHNKVMKRSGKAKIIDKVMRNRTYMEGACMKSFLVDNTMAKIEAAMEQSETTVSGVFYTEAWLKQSSLEDMRAWFCKVVSCDECTNDSRAAEM</sequence>
<evidence type="ECO:0000256" key="1">
    <source>
        <dbReference type="ARBA" id="ARBA00022729"/>
    </source>
</evidence>
<comment type="caution">
    <text evidence="3">The sequence shown here is derived from an EMBL/GenBank/DDBJ whole genome shotgun (WGS) entry which is preliminary data.</text>
</comment>
<keyword evidence="4" id="KW-1185">Reference proteome</keyword>
<dbReference type="EMBL" id="CAJNDS010002235">
    <property type="protein sequence ID" value="CAE7386706.1"/>
    <property type="molecule type" value="Genomic_DNA"/>
</dbReference>
<protein>
    <submittedName>
        <fullName evidence="3">Uncharacterized protein</fullName>
    </submittedName>
</protein>
<evidence type="ECO:0000256" key="2">
    <source>
        <dbReference type="SAM" id="SignalP"/>
    </source>
</evidence>
<feature type="chain" id="PRO_5032681664" evidence="2">
    <location>
        <begin position="22"/>
        <end position="267"/>
    </location>
</feature>
<keyword evidence="1 2" id="KW-0732">Signal</keyword>